<evidence type="ECO:0000313" key="14">
    <source>
        <dbReference type="EMBL" id="MBA8826312.1"/>
    </source>
</evidence>
<dbReference type="PANTHER" id="PTHR43099:SF5">
    <property type="entry name" value="HLYC_CORC FAMILY TRANSPORTER"/>
    <property type="match status" value="1"/>
</dbReference>
<dbReference type="GO" id="GO:0005886">
    <property type="term" value="C:plasma membrane"/>
    <property type="evidence" value="ECO:0007669"/>
    <property type="project" value="UniProtKB-SubCell"/>
</dbReference>
<dbReference type="InterPro" id="IPR005170">
    <property type="entry name" value="Transptr-assoc_dom"/>
</dbReference>
<keyword evidence="15" id="KW-1185">Reference proteome</keyword>
<dbReference type="InterPro" id="IPR002550">
    <property type="entry name" value="CNNM"/>
</dbReference>
<dbReference type="InterPro" id="IPR046342">
    <property type="entry name" value="CBS_dom_sf"/>
</dbReference>
<feature type="domain" description="CNNM transmembrane" evidence="13">
    <location>
        <begin position="1"/>
        <end position="202"/>
    </location>
</feature>
<feature type="domain" description="CBS" evidence="12">
    <location>
        <begin position="287"/>
        <end position="344"/>
    </location>
</feature>
<keyword evidence="5" id="KW-0677">Repeat</keyword>
<organism evidence="14 15">
    <name type="scientific">Halosaccharopolyspora lacisalsi</name>
    <dbReference type="NCBI Taxonomy" id="1000566"/>
    <lineage>
        <taxon>Bacteria</taxon>
        <taxon>Bacillati</taxon>
        <taxon>Actinomycetota</taxon>
        <taxon>Actinomycetes</taxon>
        <taxon>Pseudonocardiales</taxon>
        <taxon>Pseudonocardiaceae</taxon>
        <taxon>Halosaccharopolyspora</taxon>
    </lineage>
</organism>
<evidence type="ECO:0000256" key="1">
    <source>
        <dbReference type="ARBA" id="ARBA00004651"/>
    </source>
</evidence>
<proteinExistence type="inferred from homology"/>
<feature type="transmembrane region" description="Helical" evidence="11">
    <location>
        <begin position="94"/>
        <end position="118"/>
    </location>
</feature>
<comment type="caution">
    <text evidence="14">The sequence shown here is derived from an EMBL/GenBank/DDBJ whole genome shotgun (WGS) entry which is preliminary data.</text>
</comment>
<evidence type="ECO:0000256" key="4">
    <source>
        <dbReference type="ARBA" id="ARBA00022692"/>
    </source>
</evidence>
<dbReference type="PANTHER" id="PTHR43099">
    <property type="entry name" value="UPF0053 PROTEIN YRKA"/>
    <property type="match status" value="1"/>
</dbReference>
<protein>
    <submittedName>
        <fullName evidence="14">CBS domain containing-hemolysin-like protein</fullName>
    </submittedName>
</protein>
<dbReference type="InterPro" id="IPR051676">
    <property type="entry name" value="UPF0053_domain"/>
</dbReference>
<dbReference type="PROSITE" id="PS51846">
    <property type="entry name" value="CNNM"/>
    <property type="match status" value="1"/>
</dbReference>
<evidence type="ECO:0000256" key="11">
    <source>
        <dbReference type="SAM" id="Phobius"/>
    </source>
</evidence>
<name>A0A839DWH6_9PSEU</name>
<evidence type="ECO:0000256" key="7">
    <source>
        <dbReference type="ARBA" id="ARBA00023122"/>
    </source>
</evidence>
<dbReference type="SUPFAM" id="SSF56176">
    <property type="entry name" value="FAD-binding/transporter-associated domain-like"/>
    <property type="match status" value="1"/>
</dbReference>
<dbReference type="Proteomes" id="UP000569329">
    <property type="component" value="Unassembled WGS sequence"/>
</dbReference>
<keyword evidence="3" id="KW-1003">Cell membrane</keyword>
<dbReference type="InterPro" id="IPR036318">
    <property type="entry name" value="FAD-bd_PCMH-like_sf"/>
</dbReference>
<dbReference type="InterPro" id="IPR044751">
    <property type="entry name" value="Ion_transp-like_CBS"/>
</dbReference>
<evidence type="ECO:0000256" key="9">
    <source>
        <dbReference type="PROSITE-ProRule" id="PRU00703"/>
    </source>
</evidence>
<accession>A0A839DWH6</accession>
<evidence type="ECO:0000256" key="10">
    <source>
        <dbReference type="PROSITE-ProRule" id="PRU01193"/>
    </source>
</evidence>
<dbReference type="Pfam" id="PF01595">
    <property type="entry name" value="CNNM"/>
    <property type="match status" value="1"/>
</dbReference>
<comment type="similarity">
    <text evidence="2">Belongs to the UPF0053 family.</text>
</comment>
<dbReference type="SMART" id="SM01091">
    <property type="entry name" value="CorC_HlyC"/>
    <property type="match status" value="1"/>
</dbReference>
<dbReference type="Gene3D" id="3.10.580.10">
    <property type="entry name" value="CBS-domain"/>
    <property type="match status" value="1"/>
</dbReference>
<dbReference type="CDD" id="cd04590">
    <property type="entry name" value="CBS_pair_CorC_HlyC_assoc"/>
    <property type="match status" value="1"/>
</dbReference>
<evidence type="ECO:0000256" key="2">
    <source>
        <dbReference type="ARBA" id="ARBA00006337"/>
    </source>
</evidence>
<keyword evidence="6 10" id="KW-1133">Transmembrane helix</keyword>
<dbReference type="PROSITE" id="PS51371">
    <property type="entry name" value="CBS"/>
    <property type="match status" value="1"/>
</dbReference>
<dbReference type="InterPro" id="IPR000644">
    <property type="entry name" value="CBS_dom"/>
</dbReference>
<dbReference type="SUPFAM" id="SSF54631">
    <property type="entry name" value="CBS-domain pair"/>
    <property type="match status" value="1"/>
</dbReference>
<keyword evidence="7 9" id="KW-0129">CBS domain</keyword>
<evidence type="ECO:0000256" key="8">
    <source>
        <dbReference type="ARBA" id="ARBA00023136"/>
    </source>
</evidence>
<gene>
    <name evidence="14" type="ORF">FHX42_003688</name>
</gene>
<keyword evidence="8 10" id="KW-0472">Membrane</keyword>
<comment type="subcellular location">
    <subcellularLocation>
        <location evidence="1">Cell membrane</location>
        <topology evidence="1">Multi-pass membrane protein</topology>
    </subcellularLocation>
</comment>
<dbReference type="AlphaFoldDB" id="A0A839DWH6"/>
<evidence type="ECO:0000313" key="15">
    <source>
        <dbReference type="Proteomes" id="UP000569329"/>
    </source>
</evidence>
<evidence type="ECO:0000256" key="5">
    <source>
        <dbReference type="ARBA" id="ARBA00022737"/>
    </source>
</evidence>
<dbReference type="InterPro" id="IPR016169">
    <property type="entry name" value="FAD-bd_PCMH_sub2"/>
</dbReference>
<evidence type="ECO:0000256" key="6">
    <source>
        <dbReference type="ARBA" id="ARBA00022989"/>
    </source>
</evidence>
<reference evidence="14 15" key="1">
    <citation type="submission" date="2020-07" db="EMBL/GenBank/DDBJ databases">
        <title>Sequencing the genomes of 1000 actinobacteria strains.</title>
        <authorList>
            <person name="Klenk H.-P."/>
        </authorList>
    </citation>
    <scope>NUCLEOTIDE SEQUENCE [LARGE SCALE GENOMIC DNA]</scope>
    <source>
        <strain evidence="14 15">DSM 45975</strain>
    </source>
</reference>
<sequence length="437" mass="47056">MQLVQLMAAVLLLAGNFFFVAVEFSVTSARSTMVDDLVDRGARGSGSLQHAVRHIDAYLSACQLGITVCSVGLGITAEPAVAHALESLFGGGTWLGIAATALAFALAYAIVSVFHVVLGELTPKSLAIARTERTGLVLAPPMRVIYLLTKPVVDLLNLMGNAVLKPFGIPPASEAGHSPHTEAELRTLIGQSEREGILDPEERVFAEGVFSFGDRRAREVMVPRPRIRTLTAEQPLTEAARTAVSSGHTRLPLCEPAGDLDTATGFVHVQSLLGSLIDDAPPELSELATPIFRTSEVVLLDELLTELRQQRQHMALLDNEHGTAVGILTLEDILEQIVGDIRDEYDTEQQRDVERLSDGSVRVPGTAPLEAVRTKLDLDVAEHREATLGGYLTETAGRVPDPGEDLAIGSWRATVEDHDGSTVSSVLLRRHPEDESR</sequence>
<dbReference type="Pfam" id="PF03471">
    <property type="entry name" value="CorC_HlyC"/>
    <property type="match status" value="1"/>
</dbReference>
<keyword evidence="4 10" id="KW-0812">Transmembrane</keyword>
<evidence type="ECO:0000256" key="3">
    <source>
        <dbReference type="ARBA" id="ARBA00022475"/>
    </source>
</evidence>
<evidence type="ECO:0000259" key="12">
    <source>
        <dbReference type="PROSITE" id="PS51371"/>
    </source>
</evidence>
<dbReference type="GO" id="GO:0050660">
    <property type="term" value="F:flavin adenine dinucleotide binding"/>
    <property type="evidence" value="ECO:0007669"/>
    <property type="project" value="InterPro"/>
</dbReference>
<dbReference type="Gene3D" id="3.30.465.10">
    <property type="match status" value="1"/>
</dbReference>
<evidence type="ECO:0000259" key="13">
    <source>
        <dbReference type="PROSITE" id="PS51846"/>
    </source>
</evidence>
<dbReference type="EMBL" id="JACGWZ010000005">
    <property type="protein sequence ID" value="MBA8826312.1"/>
    <property type="molecule type" value="Genomic_DNA"/>
</dbReference>
<dbReference type="RefSeq" id="WP_182545547.1">
    <property type="nucleotide sequence ID" value="NZ_JACGWZ010000005.1"/>
</dbReference>